<feature type="compositionally biased region" description="Low complexity" evidence="1">
    <location>
        <begin position="553"/>
        <end position="572"/>
    </location>
</feature>
<feature type="compositionally biased region" description="Polar residues" evidence="1">
    <location>
        <begin position="526"/>
        <end position="544"/>
    </location>
</feature>
<proteinExistence type="predicted"/>
<comment type="caution">
    <text evidence="2">The sequence shown here is derived from an EMBL/GenBank/DDBJ whole genome shotgun (WGS) entry which is preliminary data.</text>
</comment>
<feature type="compositionally biased region" description="Acidic residues" evidence="1">
    <location>
        <begin position="333"/>
        <end position="355"/>
    </location>
</feature>
<reference evidence="2" key="1">
    <citation type="submission" date="2023-01" db="EMBL/GenBank/DDBJ databases">
        <authorList>
            <person name="Van Ghelder C."/>
            <person name="Rancurel C."/>
        </authorList>
    </citation>
    <scope>NUCLEOTIDE SEQUENCE</scope>
    <source>
        <strain evidence="2">CNCM I-4278</strain>
    </source>
</reference>
<feature type="compositionally biased region" description="Low complexity" evidence="1">
    <location>
        <begin position="32"/>
        <end position="45"/>
    </location>
</feature>
<evidence type="ECO:0000313" key="3">
    <source>
        <dbReference type="Proteomes" id="UP001152607"/>
    </source>
</evidence>
<dbReference type="GO" id="GO:0003677">
    <property type="term" value="F:DNA binding"/>
    <property type="evidence" value="ECO:0007669"/>
    <property type="project" value="InterPro"/>
</dbReference>
<feature type="region of interest" description="Disordered" evidence="1">
    <location>
        <begin position="324"/>
        <end position="443"/>
    </location>
</feature>
<evidence type="ECO:0000313" key="2">
    <source>
        <dbReference type="EMBL" id="CAI6306549.1"/>
    </source>
</evidence>
<dbReference type="AlphaFoldDB" id="A0A9W4U668"/>
<feature type="compositionally biased region" description="Low complexity" evidence="1">
    <location>
        <begin position="258"/>
        <end position="285"/>
    </location>
</feature>
<keyword evidence="3" id="KW-1185">Reference proteome</keyword>
<feature type="region of interest" description="Disordered" evidence="1">
    <location>
        <begin position="1"/>
        <end position="303"/>
    </location>
</feature>
<gene>
    <name evidence="2" type="ORF">PDIGIT_LOCUS3047</name>
</gene>
<dbReference type="EMBL" id="CAOQHR010000002">
    <property type="protein sequence ID" value="CAI6306549.1"/>
    <property type="molecule type" value="Genomic_DNA"/>
</dbReference>
<feature type="compositionally biased region" description="Low complexity" evidence="1">
    <location>
        <begin position="9"/>
        <end position="22"/>
    </location>
</feature>
<dbReference type="Proteomes" id="UP001152607">
    <property type="component" value="Unassembled WGS sequence"/>
</dbReference>
<feature type="region of interest" description="Disordered" evidence="1">
    <location>
        <begin position="484"/>
        <end position="572"/>
    </location>
</feature>
<dbReference type="InterPro" id="IPR017956">
    <property type="entry name" value="AT_hook_DNA-bd_motif"/>
</dbReference>
<feature type="compositionally biased region" description="Polar residues" evidence="1">
    <location>
        <begin position="489"/>
        <end position="499"/>
    </location>
</feature>
<accession>A0A9W4U668</accession>
<organism evidence="2 3">
    <name type="scientific">Periconia digitata</name>
    <dbReference type="NCBI Taxonomy" id="1303443"/>
    <lineage>
        <taxon>Eukaryota</taxon>
        <taxon>Fungi</taxon>
        <taxon>Dikarya</taxon>
        <taxon>Ascomycota</taxon>
        <taxon>Pezizomycotina</taxon>
        <taxon>Dothideomycetes</taxon>
        <taxon>Pleosporomycetidae</taxon>
        <taxon>Pleosporales</taxon>
        <taxon>Massarineae</taxon>
        <taxon>Periconiaceae</taxon>
        <taxon>Periconia</taxon>
    </lineage>
</organism>
<name>A0A9W4U668_9PLEO</name>
<dbReference type="OrthoDB" id="3798269at2759"/>
<feature type="compositionally biased region" description="Basic and acidic residues" evidence="1">
    <location>
        <begin position="429"/>
        <end position="443"/>
    </location>
</feature>
<sequence>MPPKRGRPAKSAVAAAAVATSTPKRRGRPSLAEAAAAVATPASIAQPKKRRRPSKALEDVVAPTVAPAAEELNVRRGGRARKLNEMAAPPPAELPKRGVRARQQPAAPAESELVVTEPKRRGRAAKTAQEVPAADPALPKRRGRAPKAAEVPTVPSSPPKRKGRPAKAATLDLNRVAGSPRVSKRNAVTKKATAPTPPAPRMNPLVRSKLRTRVAPSPKTQPQEVLQPKKRVGRPPKNAVATPTKKPADRMTKGGRVTKSTNTAKTAASKPKATKTTKTVASKAAPRTAAPVKPRKRRGITIMEVPDKHAKYLQDVLKGLLEQDKADARAAEEEAEMADDEEDVPPPQEQTEEAERENADSDYIASKLAIAAQLNGDAHGGAEEDDNARPEDRIIDLVDGAYGEDQDELDLPAAGKPATFSKSRSNSVDSEHLTDAEAAEEQRVATEQVIVEMDIQDAEELEPQEQDRTTGVLQYHQNQVSEVIDITDENQSGSEQENTGGPMRFDDMDHQLIIPGEMQPSDEDNTPINYNSLFDESPLATSTPAVCASSKGPAPSFSTSSVISSAFPSTFG</sequence>
<dbReference type="SMART" id="SM00384">
    <property type="entry name" value="AT_hook"/>
    <property type="match status" value="7"/>
</dbReference>
<feature type="compositionally biased region" description="Low complexity" evidence="1">
    <location>
        <begin position="60"/>
        <end position="69"/>
    </location>
</feature>
<evidence type="ECO:0000256" key="1">
    <source>
        <dbReference type="SAM" id="MobiDB-lite"/>
    </source>
</evidence>
<feature type="compositionally biased region" description="Basic and acidic residues" evidence="1">
    <location>
        <begin position="387"/>
        <end position="396"/>
    </location>
</feature>
<protein>
    <submittedName>
        <fullName evidence="2">Uncharacterized protein</fullName>
    </submittedName>
</protein>